<evidence type="ECO:0000313" key="11">
    <source>
        <dbReference type="Proteomes" id="UP001157439"/>
    </source>
</evidence>
<evidence type="ECO:0000256" key="9">
    <source>
        <dbReference type="SAM" id="Phobius"/>
    </source>
</evidence>
<keyword evidence="8 9" id="KW-0472">Membrane</keyword>
<dbReference type="AlphaFoldDB" id="A0AA37TW61"/>
<dbReference type="Pfam" id="PF04217">
    <property type="entry name" value="DUF412"/>
    <property type="match status" value="1"/>
</dbReference>
<accession>A0AA37TW61</accession>
<evidence type="ECO:0000256" key="2">
    <source>
        <dbReference type="ARBA" id="ARBA00009474"/>
    </source>
</evidence>
<dbReference type="EMBL" id="BSPO01000003">
    <property type="protein sequence ID" value="GLS84234.1"/>
    <property type="molecule type" value="Genomic_DNA"/>
</dbReference>
<evidence type="ECO:0000256" key="4">
    <source>
        <dbReference type="ARBA" id="ARBA00022475"/>
    </source>
</evidence>
<organism evidence="10 11">
    <name type="scientific">Paraferrimonas haliotis</name>
    <dbReference type="NCBI Taxonomy" id="2013866"/>
    <lineage>
        <taxon>Bacteria</taxon>
        <taxon>Pseudomonadati</taxon>
        <taxon>Pseudomonadota</taxon>
        <taxon>Gammaproteobacteria</taxon>
        <taxon>Alteromonadales</taxon>
        <taxon>Ferrimonadaceae</taxon>
        <taxon>Paraferrimonas</taxon>
    </lineage>
</organism>
<evidence type="ECO:0000313" key="10">
    <source>
        <dbReference type="EMBL" id="GLS84234.1"/>
    </source>
</evidence>
<evidence type="ECO:0000256" key="8">
    <source>
        <dbReference type="ARBA" id="ARBA00023136"/>
    </source>
</evidence>
<keyword evidence="5" id="KW-0997">Cell inner membrane</keyword>
<dbReference type="Proteomes" id="UP001157439">
    <property type="component" value="Unassembled WGS sequence"/>
</dbReference>
<evidence type="ECO:0000256" key="6">
    <source>
        <dbReference type="ARBA" id="ARBA00022692"/>
    </source>
</evidence>
<reference evidence="10 11" key="1">
    <citation type="journal article" date="2014" name="Int. J. Syst. Evol. Microbiol.">
        <title>Complete genome sequence of Corynebacterium casei LMG S-19264T (=DSM 44701T), isolated from a smear-ripened cheese.</title>
        <authorList>
            <consortium name="US DOE Joint Genome Institute (JGI-PGF)"/>
            <person name="Walter F."/>
            <person name="Albersmeier A."/>
            <person name="Kalinowski J."/>
            <person name="Ruckert C."/>
        </authorList>
    </citation>
    <scope>NUCLEOTIDE SEQUENCE [LARGE SCALE GENOMIC DNA]</scope>
    <source>
        <strain evidence="10 11">NBRC 112785</strain>
    </source>
</reference>
<evidence type="ECO:0000256" key="7">
    <source>
        <dbReference type="ARBA" id="ARBA00022989"/>
    </source>
</evidence>
<name>A0AA37TW61_9GAMM</name>
<dbReference type="NCBIfam" id="NF002493">
    <property type="entry name" value="PRK01816.1"/>
    <property type="match status" value="1"/>
</dbReference>
<gene>
    <name evidence="10" type="ORF">GCM10007894_22110</name>
</gene>
<dbReference type="PROSITE" id="PS51257">
    <property type="entry name" value="PROKAR_LIPOPROTEIN"/>
    <property type="match status" value="1"/>
</dbReference>
<evidence type="ECO:0000256" key="5">
    <source>
        <dbReference type="ARBA" id="ARBA00022519"/>
    </source>
</evidence>
<comment type="caution">
    <text evidence="10">The sequence shown here is derived from an EMBL/GenBank/DDBJ whole genome shotgun (WGS) entry which is preliminary data.</text>
</comment>
<evidence type="ECO:0000256" key="1">
    <source>
        <dbReference type="ARBA" id="ARBA00004429"/>
    </source>
</evidence>
<protein>
    <recommendedName>
        <fullName evidence="3">UPF0208 membrane protein YfbV</fullName>
    </recommendedName>
</protein>
<proteinExistence type="inferred from homology"/>
<keyword evidence="11" id="KW-1185">Reference proteome</keyword>
<sequence>MHKALASQFPEFRIITATRFATRVLPGVAVLAACGHIGYHSLSHLPQALALALLILSLPLQGIVWLGWRARHPLPLSVYSWCQQLQQKMRDAGHEAPPFRYGASYLDLACILSQALSCLDKEFIDEL</sequence>
<keyword evidence="6 9" id="KW-0812">Transmembrane</keyword>
<keyword evidence="4" id="KW-1003">Cell membrane</keyword>
<feature type="transmembrane region" description="Helical" evidence="9">
    <location>
        <begin position="20"/>
        <end position="42"/>
    </location>
</feature>
<dbReference type="InterPro" id="IPR007334">
    <property type="entry name" value="UPF0208"/>
</dbReference>
<dbReference type="GO" id="GO:0005886">
    <property type="term" value="C:plasma membrane"/>
    <property type="evidence" value="ECO:0007669"/>
    <property type="project" value="UniProtKB-SubCell"/>
</dbReference>
<comment type="subcellular location">
    <subcellularLocation>
        <location evidence="1">Cell inner membrane</location>
        <topology evidence="1">Multi-pass membrane protein</topology>
    </subcellularLocation>
</comment>
<keyword evidence="7 9" id="KW-1133">Transmembrane helix</keyword>
<feature type="transmembrane region" description="Helical" evidence="9">
    <location>
        <begin position="48"/>
        <end position="68"/>
    </location>
</feature>
<comment type="similarity">
    <text evidence="2">Belongs to the UPF0208 family.</text>
</comment>
<evidence type="ECO:0000256" key="3">
    <source>
        <dbReference type="ARBA" id="ARBA00018831"/>
    </source>
</evidence>